<evidence type="ECO:0000313" key="11">
    <source>
        <dbReference type="EMBL" id="RCL78243.1"/>
    </source>
</evidence>
<evidence type="ECO:0000256" key="8">
    <source>
        <dbReference type="PIRSR" id="PIRSR600821-50"/>
    </source>
</evidence>
<dbReference type="GO" id="GO:0030632">
    <property type="term" value="P:D-alanine biosynthetic process"/>
    <property type="evidence" value="ECO:0007669"/>
    <property type="project" value="UniProtKB-UniRule"/>
</dbReference>
<dbReference type="SMART" id="SM01005">
    <property type="entry name" value="Ala_racemase_C"/>
    <property type="match status" value="1"/>
</dbReference>
<dbReference type="SUPFAM" id="SSF51419">
    <property type="entry name" value="PLP-binding barrel"/>
    <property type="match status" value="1"/>
</dbReference>
<keyword evidence="5 7" id="KW-0663">Pyridoxal phosphate</keyword>
<evidence type="ECO:0000256" key="4">
    <source>
        <dbReference type="ARBA" id="ARBA00013089"/>
    </source>
</evidence>
<evidence type="ECO:0000256" key="9">
    <source>
        <dbReference type="PIRSR" id="PIRSR600821-52"/>
    </source>
</evidence>
<dbReference type="UniPathway" id="UPA00042">
    <property type="reaction ID" value="UER00497"/>
</dbReference>
<evidence type="ECO:0000256" key="7">
    <source>
        <dbReference type="HAMAP-Rule" id="MF_01201"/>
    </source>
</evidence>
<evidence type="ECO:0000256" key="3">
    <source>
        <dbReference type="ARBA" id="ARBA00007880"/>
    </source>
</evidence>
<evidence type="ECO:0000256" key="6">
    <source>
        <dbReference type="ARBA" id="ARBA00023235"/>
    </source>
</evidence>
<dbReference type="InterPro" id="IPR009006">
    <property type="entry name" value="Ala_racemase/Decarboxylase_C"/>
</dbReference>
<accession>A0A368E3V0</accession>
<dbReference type="Gene3D" id="3.20.20.10">
    <property type="entry name" value="Alanine racemase"/>
    <property type="match status" value="1"/>
</dbReference>
<organism evidence="11 12">
    <name type="scientific">PS1 clade bacterium</name>
    <dbReference type="NCBI Taxonomy" id="2175152"/>
    <lineage>
        <taxon>Bacteria</taxon>
        <taxon>Pseudomonadati</taxon>
        <taxon>Pseudomonadota</taxon>
        <taxon>Alphaproteobacteria</taxon>
        <taxon>PS1 clade</taxon>
    </lineage>
</organism>
<feature type="binding site" evidence="7 9">
    <location>
        <position position="325"/>
    </location>
    <ligand>
        <name>substrate</name>
    </ligand>
</feature>
<dbReference type="HAMAP" id="MF_01201">
    <property type="entry name" value="Ala_racemase"/>
    <property type="match status" value="1"/>
</dbReference>
<gene>
    <name evidence="11" type="primary">alr</name>
    <name evidence="11" type="ORF">DBW69_00810</name>
</gene>
<reference evidence="11 12" key="1">
    <citation type="journal article" date="2018" name="Microbiome">
        <title>Fine metagenomic profile of the Mediterranean stratified and mixed water columns revealed by assembly and recruitment.</title>
        <authorList>
            <person name="Haro-Moreno J.M."/>
            <person name="Lopez-Perez M."/>
            <person name="De La Torre J.R."/>
            <person name="Picazo A."/>
            <person name="Camacho A."/>
            <person name="Rodriguez-Valera F."/>
        </authorList>
    </citation>
    <scope>NUCLEOTIDE SEQUENCE [LARGE SCALE GENOMIC DNA]</scope>
    <source>
        <strain evidence="11">MED-G55</strain>
    </source>
</reference>
<comment type="catalytic activity">
    <reaction evidence="1 7">
        <text>L-alanine = D-alanine</text>
        <dbReference type="Rhea" id="RHEA:20249"/>
        <dbReference type="ChEBI" id="CHEBI:57416"/>
        <dbReference type="ChEBI" id="CHEBI:57972"/>
        <dbReference type="EC" id="5.1.1.1"/>
    </reaction>
</comment>
<feature type="active site" description="Proton acceptor; specific for D-alanine" evidence="7">
    <location>
        <position position="53"/>
    </location>
</feature>
<comment type="cofactor">
    <cofactor evidence="2 7 8">
        <name>pyridoxal 5'-phosphate</name>
        <dbReference type="ChEBI" id="CHEBI:597326"/>
    </cofactor>
</comment>
<dbReference type="GO" id="GO:0008784">
    <property type="term" value="F:alanine racemase activity"/>
    <property type="evidence" value="ECO:0007669"/>
    <property type="project" value="UniProtKB-UniRule"/>
</dbReference>
<dbReference type="NCBIfam" id="TIGR00492">
    <property type="entry name" value="alr"/>
    <property type="match status" value="1"/>
</dbReference>
<protein>
    <recommendedName>
        <fullName evidence="4 7">Alanine racemase</fullName>
        <ecNumber evidence="4 7">5.1.1.1</ecNumber>
    </recommendedName>
</protein>
<dbReference type="GO" id="GO:0030170">
    <property type="term" value="F:pyridoxal phosphate binding"/>
    <property type="evidence" value="ECO:0007669"/>
    <property type="project" value="UniProtKB-UniRule"/>
</dbReference>
<evidence type="ECO:0000259" key="10">
    <source>
        <dbReference type="SMART" id="SM01005"/>
    </source>
</evidence>
<dbReference type="GO" id="GO:0005829">
    <property type="term" value="C:cytosol"/>
    <property type="evidence" value="ECO:0007669"/>
    <property type="project" value="TreeGrafter"/>
</dbReference>
<dbReference type="InterPro" id="IPR029066">
    <property type="entry name" value="PLP-binding_barrel"/>
</dbReference>
<comment type="similarity">
    <text evidence="3 7">Belongs to the alanine racemase family.</text>
</comment>
<evidence type="ECO:0000256" key="1">
    <source>
        <dbReference type="ARBA" id="ARBA00000316"/>
    </source>
</evidence>
<dbReference type="PANTHER" id="PTHR30511:SF0">
    <property type="entry name" value="ALANINE RACEMASE, CATABOLIC-RELATED"/>
    <property type="match status" value="1"/>
</dbReference>
<dbReference type="CDD" id="cd00430">
    <property type="entry name" value="PLPDE_III_AR"/>
    <property type="match status" value="1"/>
</dbReference>
<dbReference type="InterPro" id="IPR000821">
    <property type="entry name" value="Ala_racemase"/>
</dbReference>
<dbReference type="InterPro" id="IPR020622">
    <property type="entry name" value="Ala_racemase_pyridoxalP-BS"/>
</dbReference>
<dbReference type="InterPro" id="IPR001608">
    <property type="entry name" value="Ala_racemase_N"/>
</dbReference>
<dbReference type="SUPFAM" id="SSF50621">
    <property type="entry name" value="Alanine racemase C-terminal domain-like"/>
    <property type="match status" value="1"/>
</dbReference>
<feature type="domain" description="Alanine racemase C-terminal" evidence="10">
    <location>
        <begin position="250"/>
        <end position="381"/>
    </location>
</feature>
<dbReference type="InterPro" id="IPR011079">
    <property type="entry name" value="Ala_racemase_C"/>
</dbReference>
<proteinExistence type="inferred from homology"/>
<dbReference type="PANTHER" id="PTHR30511">
    <property type="entry name" value="ALANINE RACEMASE"/>
    <property type="match status" value="1"/>
</dbReference>
<evidence type="ECO:0000256" key="5">
    <source>
        <dbReference type="ARBA" id="ARBA00022898"/>
    </source>
</evidence>
<evidence type="ECO:0000256" key="2">
    <source>
        <dbReference type="ARBA" id="ARBA00001933"/>
    </source>
</evidence>
<feature type="modified residue" description="N6-(pyridoxal phosphate)lysine" evidence="7 8">
    <location>
        <position position="53"/>
    </location>
</feature>
<name>A0A368E3V0_9PROT</name>
<comment type="function">
    <text evidence="7">Catalyzes the interconversion of L-alanine and D-alanine. May also act on other amino acids.</text>
</comment>
<dbReference type="PROSITE" id="PS00395">
    <property type="entry name" value="ALANINE_RACEMASE"/>
    <property type="match status" value="1"/>
</dbReference>
<feature type="active site" description="Proton acceptor; specific for L-alanine" evidence="7">
    <location>
        <position position="271"/>
    </location>
</feature>
<sequence>MVTRTVILTNNSSSTFPVNELCPILTVDLAALSHNYKALQKKSGTAKLATVVKADAYGLGIDNIVPVLETAGCKCFFVATASEANALRQITVDNDIYIMNGLTCDGEALADKKLSPCLASAEEVSRWITLCEKRNSNLPAAIHIDTGFNRLGICPDDWPEIANQIKTSIFTPQLIMSHLACSENKEHLKNRSQLEKFEAARLLFPDVTASLANSGGIFLGSDFHYDLIRAGIGLYGSVEFDTADAQLQNVLSLHVPILQIRNVNKGETVGYGCDFIAQRDSQVAVLGIGYADGIFRHLGDLENKPARATVAREGQILPLIGRISMDLTTIDVTDFEGKLEKGMMVELIGQNIKLADVAQRANSISYEILTRLGTRYKRYYKQSDKP</sequence>
<dbReference type="Gene3D" id="2.40.37.10">
    <property type="entry name" value="Lyase, Ornithine Decarboxylase, Chain A, domain 1"/>
    <property type="match status" value="1"/>
</dbReference>
<comment type="pathway">
    <text evidence="7">Amino-acid biosynthesis; D-alanine biosynthesis; D-alanine from L-alanine: step 1/1.</text>
</comment>
<dbReference type="Pfam" id="PF01168">
    <property type="entry name" value="Ala_racemase_N"/>
    <property type="match status" value="1"/>
</dbReference>
<comment type="caution">
    <text evidence="11">The sequence shown here is derived from an EMBL/GenBank/DDBJ whole genome shotgun (WGS) entry which is preliminary data.</text>
</comment>
<dbReference type="EMBL" id="QOQF01000002">
    <property type="protein sequence ID" value="RCL78243.1"/>
    <property type="molecule type" value="Genomic_DNA"/>
</dbReference>
<dbReference type="Proteomes" id="UP000252132">
    <property type="component" value="Unassembled WGS sequence"/>
</dbReference>
<dbReference type="Pfam" id="PF00842">
    <property type="entry name" value="Ala_racemase_C"/>
    <property type="match status" value="1"/>
</dbReference>
<dbReference type="AlphaFoldDB" id="A0A368E3V0"/>
<evidence type="ECO:0000313" key="12">
    <source>
        <dbReference type="Proteomes" id="UP000252132"/>
    </source>
</evidence>
<feature type="binding site" evidence="7 9">
    <location>
        <position position="150"/>
    </location>
    <ligand>
        <name>substrate</name>
    </ligand>
</feature>
<dbReference type="EC" id="5.1.1.1" evidence="4 7"/>
<keyword evidence="6 7" id="KW-0413">Isomerase</keyword>
<dbReference type="PRINTS" id="PR00992">
    <property type="entry name" value="ALARACEMASE"/>
</dbReference>